<comment type="function">
    <text evidence="7">Specifically dimethylates two adjacent adenosines (A1518 and A1519) in the loop of a conserved hairpin near the 3'-end of 16S rRNA in the 30S particle. May play a critical role in biogenesis of 30S subunits.</text>
</comment>
<feature type="binding site" evidence="7 8">
    <location>
        <position position="31"/>
    </location>
    <ligand>
        <name>S-adenosyl-L-methionine</name>
        <dbReference type="ChEBI" id="CHEBI:59789"/>
    </ligand>
</feature>
<evidence type="ECO:0000259" key="9">
    <source>
        <dbReference type="SMART" id="SM00650"/>
    </source>
</evidence>
<protein>
    <recommendedName>
        <fullName evidence="7">Ribosomal RNA small subunit methyltransferase A</fullName>
        <ecNumber evidence="7">2.1.1.182</ecNumber>
    </recommendedName>
    <alternativeName>
        <fullName evidence="7">16S rRNA (adenine(1518)-N(6)/adenine(1519)-N(6))-dimethyltransferase</fullName>
    </alternativeName>
    <alternativeName>
        <fullName evidence="7">16S rRNA dimethyladenosine transferase</fullName>
    </alternativeName>
    <alternativeName>
        <fullName evidence="7">16S rRNA dimethylase</fullName>
    </alternativeName>
    <alternativeName>
        <fullName evidence="7">S-adenosylmethionine-6-N', N'-adenosyl(rRNA) dimethyltransferase</fullName>
    </alternativeName>
</protein>
<evidence type="ECO:0000256" key="5">
    <source>
        <dbReference type="ARBA" id="ARBA00022691"/>
    </source>
</evidence>
<dbReference type="GO" id="GO:0052908">
    <property type="term" value="F:16S rRNA (adenine(1518)-N(6)/adenine(1519)-N(6))-dimethyltransferase activity"/>
    <property type="evidence" value="ECO:0007669"/>
    <property type="project" value="UniProtKB-EC"/>
</dbReference>
<reference evidence="10 11" key="1">
    <citation type="submission" date="2020-08" db="EMBL/GenBank/DDBJ databases">
        <title>Bridging the membrane lipid divide: bacteria of the FCB group superphylum have the potential to synthesize archaeal ether lipids.</title>
        <authorList>
            <person name="Villanueva L."/>
            <person name="Von Meijenfeldt F.A.B."/>
            <person name="Westbye A.B."/>
            <person name="Yadav S."/>
            <person name="Hopmans E.C."/>
            <person name="Dutilh B.E."/>
            <person name="Sinninghe Damste J.S."/>
        </authorList>
    </citation>
    <scope>NUCLEOTIDE SEQUENCE [LARGE SCALE GENOMIC DNA]</scope>
    <source>
        <strain evidence="10">NIOZ-UU36</strain>
    </source>
</reference>
<dbReference type="InterPro" id="IPR020596">
    <property type="entry name" value="rRNA_Ade_Mease_Trfase_CS"/>
</dbReference>
<organism evidence="10 11">
    <name type="scientific">Candidatus Desulfolinea nitratireducens</name>
    <dbReference type="NCBI Taxonomy" id="2841698"/>
    <lineage>
        <taxon>Bacteria</taxon>
        <taxon>Bacillati</taxon>
        <taxon>Chloroflexota</taxon>
        <taxon>Anaerolineae</taxon>
        <taxon>Anaerolineales</taxon>
        <taxon>Anaerolineales incertae sedis</taxon>
        <taxon>Candidatus Desulfolinea</taxon>
    </lineage>
</organism>
<evidence type="ECO:0000256" key="2">
    <source>
        <dbReference type="ARBA" id="ARBA00022552"/>
    </source>
</evidence>
<evidence type="ECO:0000256" key="8">
    <source>
        <dbReference type="PROSITE-ProRule" id="PRU01026"/>
    </source>
</evidence>
<keyword evidence="5 7" id="KW-0949">S-adenosyl-L-methionine</keyword>
<evidence type="ECO:0000256" key="7">
    <source>
        <dbReference type="HAMAP-Rule" id="MF_00607"/>
    </source>
</evidence>
<dbReference type="FunFam" id="3.40.50.150:FF:000023">
    <property type="entry name" value="Ribosomal RNA small subunit methyltransferase A"/>
    <property type="match status" value="1"/>
</dbReference>
<dbReference type="Pfam" id="PF00398">
    <property type="entry name" value="RrnaAD"/>
    <property type="match status" value="1"/>
</dbReference>
<dbReference type="GO" id="GO:0003723">
    <property type="term" value="F:RNA binding"/>
    <property type="evidence" value="ECO:0007669"/>
    <property type="project" value="UniProtKB-UniRule"/>
</dbReference>
<sequence>MSSSTIPPLNTAALLREYGLRPKKKLGQNFLQDPAILDKIVRIAGVTEKDTVLEIGPGLGSLTRHLAAAAKEVLAVEIDEDLIPPLKVSLSGYANITVIQGDMLKISPSEIINAPEYLVVANIPYYITSALLRHLLANDPRPRSMVLTIQKEVAKRICAEEGKKMSLLALSVQVYGKPEIAANIPAGAFYPPPKVDSAVIQIELYNEPRIPTHLLDDFFRLAKAGYSQKRKTLRNALAGGLRISTTEVEDLLHAVEIDPRRRAETLTLKEWGGLTKKWIEIR</sequence>
<comment type="caution">
    <text evidence="10">The sequence shown here is derived from an EMBL/GenBank/DDBJ whole genome shotgun (WGS) entry which is preliminary data.</text>
</comment>
<accession>A0A8J6NM22</accession>
<dbReference type="InterPro" id="IPR029063">
    <property type="entry name" value="SAM-dependent_MTases_sf"/>
</dbReference>
<keyword evidence="4 7" id="KW-0808">Transferase</keyword>
<dbReference type="EMBL" id="JACNJN010000121">
    <property type="protein sequence ID" value="MBC8335764.1"/>
    <property type="molecule type" value="Genomic_DNA"/>
</dbReference>
<feature type="binding site" evidence="7 8">
    <location>
        <position position="122"/>
    </location>
    <ligand>
        <name>S-adenosyl-L-methionine</name>
        <dbReference type="ChEBI" id="CHEBI:59789"/>
    </ligand>
</feature>
<evidence type="ECO:0000256" key="1">
    <source>
        <dbReference type="ARBA" id="ARBA00022490"/>
    </source>
</evidence>
<evidence type="ECO:0000256" key="4">
    <source>
        <dbReference type="ARBA" id="ARBA00022679"/>
    </source>
</evidence>
<keyword evidence="3 7" id="KW-0489">Methyltransferase</keyword>
<evidence type="ECO:0000256" key="6">
    <source>
        <dbReference type="ARBA" id="ARBA00022884"/>
    </source>
</evidence>
<dbReference type="CDD" id="cd02440">
    <property type="entry name" value="AdoMet_MTases"/>
    <property type="match status" value="1"/>
</dbReference>
<dbReference type="EC" id="2.1.1.182" evidence="7"/>
<proteinExistence type="inferred from homology"/>
<comment type="catalytic activity">
    <reaction evidence="7">
        <text>adenosine(1518)/adenosine(1519) in 16S rRNA + 4 S-adenosyl-L-methionine = N(6)-dimethyladenosine(1518)/N(6)-dimethyladenosine(1519) in 16S rRNA + 4 S-adenosyl-L-homocysteine + 4 H(+)</text>
        <dbReference type="Rhea" id="RHEA:19609"/>
        <dbReference type="Rhea" id="RHEA-COMP:10232"/>
        <dbReference type="Rhea" id="RHEA-COMP:10233"/>
        <dbReference type="ChEBI" id="CHEBI:15378"/>
        <dbReference type="ChEBI" id="CHEBI:57856"/>
        <dbReference type="ChEBI" id="CHEBI:59789"/>
        <dbReference type="ChEBI" id="CHEBI:74411"/>
        <dbReference type="ChEBI" id="CHEBI:74493"/>
        <dbReference type="EC" id="2.1.1.182"/>
    </reaction>
</comment>
<evidence type="ECO:0000313" key="11">
    <source>
        <dbReference type="Proteomes" id="UP000614469"/>
    </source>
</evidence>
<dbReference type="PROSITE" id="PS01131">
    <property type="entry name" value="RRNA_A_DIMETH"/>
    <property type="match status" value="1"/>
</dbReference>
<feature type="binding site" evidence="7 8">
    <location>
        <position position="102"/>
    </location>
    <ligand>
        <name>S-adenosyl-L-methionine</name>
        <dbReference type="ChEBI" id="CHEBI:59789"/>
    </ligand>
</feature>
<dbReference type="InterPro" id="IPR020598">
    <property type="entry name" value="rRNA_Ade_methylase_Trfase_N"/>
</dbReference>
<keyword evidence="1 7" id="KW-0963">Cytoplasm</keyword>
<keyword evidence="6 7" id="KW-0694">RNA-binding</keyword>
<dbReference type="PANTHER" id="PTHR11727">
    <property type="entry name" value="DIMETHYLADENOSINE TRANSFERASE"/>
    <property type="match status" value="1"/>
</dbReference>
<dbReference type="Proteomes" id="UP000614469">
    <property type="component" value="Unassembled WGS sequence"/>
</dbReference>
<dbReference type="Gene3D" id="3.40.50.150">
    <property type="entry name" value="Vaccinia Virus protein VP39"/>
    <property type="match status" value="1"/>
</dbReference>
<feature type="binding site" evidence="7 8">
    <location>
        <position position="29"/>
    </location>
    <ligand>
        <name>S-adenosyl-L-methionine</name>
        <dbReference type="ChEBI" id="CHEBI:59789"/>
    </ligand>
</feature>
<dbReference type="SMART" id="SM00650">
    <property type="entry name" value="rADc"/>
    <property type="match status" value="1"/>
</dbReference>
<keyword evidence="2 7" id="KW-0698">rRNA processing</keyword>
<evidence type="ECO:0000256" key="3">
    <source>
        <dbReference type="ARBA" id="ARBA00022603"/>
    </source>
</evidence>
<dbReference type="InterPro" id="IPR023165">
    <property type="entry name" value="rRNA_Ade_diMease-like_C"/>
</dbReference>
<dbReference type="PROSITE" id="PS51689">
    <property type="entry name" value="SAM_RNA_A_N6_MT"/>
    <property type="match status" value="1"/>
</dbReference>
<dbReference type="PANTHER" id="PTHR11727:SF7">
    <property type="entry name" value="DIMETHYLADENOSINE TRANSFERASE-RELATED"/>
    <property type="match status" value="1"/>
</dbReference>
<dbReference type="NCBIfam" id="TIGR00755">
    <property type="entry name" value="ksgA"/>
    <property type="match status" value="1"/>
</dbReference>
<dbReference type="HAMAP" id="MF_00607">
    <property type="entry name" value="16SrRNA_methyltr_A"/>
    <property type="match status" value="1"/>
</dbReference>
<dbReference type="SUPFAM" id="SSF53335">
    <property type="entry name" value="S-adenosyl-L-methionine-dependent methyltransferases"/>
    <property type="match status" value="1"/>
</dbReference>
<comment type="similarity">
    <text evidence="7">Belongs to the class I-like SAM-binding methyltransferase superfamily. rRNA adenine N(6)-methyltransferase family. RsmA subfamily.</text>
</comment>
<dbReference type="AlphaFoldDB" id="A0A8J6NM22"/>
<dbReference type="Gene3D" id="1.10.8.100">
    <property type="entry name" value="Ribosomal RNA adenine dimethylase-like, domain 2"/>
    <property type="match status" value="1"/>
</dbReference>
<evidence type="ECO:0000313" key="10">
    <source>
        <dbReference type="EMBL" id="MBC8335764.1"/>
    </source>
</evidence>
<gene>
    <name evidence="7 10" type="primary">rsmA</name>
    <name evidence="7" type="synonym">ksgA</name>
    <name evidence="10" type="ORF">H8E29_10885</name>
</gene>
<dbReference type="GO" id="GO:0005829">
    <property type="term" value="C:cytosol"/>
    <property type="evidence" value="ECO:0007669"/>
    <property type="project" value="TreeGrafter"/>
</dbReference>
<feature type="domain" description="Ribosomal RNA adenine methylase transferase N-terminal" evidence="9">
    <location>
        <begin position="36"/>
        <end position="206"/>
    </location>
</feature>
<name>A0A8J6NM22_9CHLR</name>
<dbReference type="InterPro" id="IPR011530">
    <property type="entry name" value="rRNA_adenine_dimethylase"/>
</dbReference>
<comment type="subcellular location">
    <subcellularLocation>
        <location evidence="7">Cytoplasm</location>
    </subcellularLocation>
</comment>
<dbReference type="InterPro" id="IPR001737">
    <property type="entry name" value="KsgA/Erm"/>
</dbReference>
<feature type="binding site" evidence="7 8">
    <location>
        <position position="56"/>
    </location>
    <ligand>
        <name>S-adenosyl-L-methionine</name>
        <dbReference type="ChEBI" id="CHEBI:59789"/>
    </ligand>
</feature>
<feature type="binding site" evidence="7 8">
    <location>
        <position position="77"/>
    </location>
    <ligand>
        <name>S-adenosyl-L-methionine</name>
        <dbReference type="ChEBI" id="CHEBI:59789"/>
    </ligand>
</feature>